<dbReference type="InterPro" id="IPR008480">
    <property type="entry name" value="DUF761_pln"/>
</dbReference>
<keyword evidence="2" id="KW-1133">Transmembrane helix</keyword>
<comment type="caution">
    <text evidence="3">The sequence shown here is derived from an EMBL/GenBank/DDBJ whole genome shotgun (WGS) entry which is preliminary data.</text>
</comment>
<accession>A0A6A2WVE4</accession>
<dbReference type="Proteomes" id="UP000436088">
    <property type="component" value="Unassembled WGS sequence"/>
</dbReference>
<keyword evidence="2" id="KW-0472">Membrane</keyword>
<evidence type="ECO:0000313" key="3">
    <source>
        <dbReference type="EMBL" id="KAE8665623.1"/>
    </source>
</evidence>
<sequence>MADSYPPFTTRPSTKANTINRNDSCNNYTRRFLGKFMFFTFFLIAITLFPSQAPKFINQTVLNQFWELLHLLFIGIAVSYGLFGRRNVDDVTHDDSQSNAPAISNFSSVFEDGFYDYSMYCSGQGKAGIFNVKNGSFENPHEENVVQAWSSKYVQGEPMVVLAEPHCELSSFIDHNPLGLPVRSLKSWVESGVSSEFGNGVSESSGKSVMDSSDNSDKIESLGFSHLGSENFEGKYEESDLRSLRTRQRVGGGAILPTHFRPLSVDETQFRSLKSQSLHSQLSSYSPSSLSASHSSSSESPNSKTTESLNEGSSHQSFPHRSVNASHSRHYSDGSLLGTRTRKCFEDELKGFCDSKKDDSPSSSGTKGWISSYPLKFDAKPVAPSKASLRGKSVRMFRTFRGSGSARGPRENHPNKLSSKGESEPKFGHYNLSVGFKRLNLGGNSDIQNSTFSKNHNREQREWSESEDEGFRVSSGEETISGSLSVAGNDSYEVDRKAGEFIAKFRQQIKLQRTASIDSLKGLNTSGNFFKLALN</sequence>
<keyword evidence="4" id="KW-1185">Reference proteome</keyword>
<feature type="transmembrane region" description="Helical" evidence="2">
    <location>
        <begin position="65"/>
        <end position="83"/>
    </location>
</feature>
<feature type="compositionally biased region" description="Polar residues" evidence="1">
    <location>
        <begin position="196"/>
        <end position="213"/>
    </location>
</feature>
<feature type="region of interest" description="Disordered" evidence="1">
    <location>
        <begin position="196"/>
        <end position="222"/>
    </location>
</feature>
<keyword evidence="2" id="KW-0812">Transmembrane</keyword>
<feature type="region of interest" description="Disordered" evidence="1">
    <location>
        <begin position="400"/>
        <end position="426"/>
    </location>
</feature>
<dbReference type="PANTHER" id="PTHR34059">
    <property type="entry name" value="EXPRESSED PROTEIN"/>
    <property type="match status" value="1"/>
</dbReference>
<proteinExistence type="predicted"/>
<organism evidence="3 4">
    <name type="scientific">Hibiscus syriacus</name>
    <name type="common">Rose of Sharon</name>
    <dbReference type="NCBI Taxonomy" id="106335"/>
    <lineage>
        <taxon>Eukaryota</taxon>
        <taxon>Viridiplantae</taxon>
        <taxon>Streptophyta</taxon>
        <taxon>Embryophyta</taxon>
        <taxon>Tracheophyta</taxon>
        <taxon>Spermatophyta</taxon>
        <taxon>Magnoliopsida</taxon>
        <taxon>eudicotyledons</taxon>
        <taxon>Gunneridae</taxon>
        <taxon>Pentapetalae</taxon>
        <taxon>rosids</taxon>
        <taxon>malvids</taxon>
        <taxon>Malvales</taxon>
        <taxon>Malvaceae</taxon>
        <taxon>Malvoideae</taxon>
        <taxon>Hibiscus</taxon>
    </lineage>
</organism>
<dbReference type="Pfam" id="PF05553">
    <property type="entry name" value="DUF761"/>
    <property type="match status" value="1"/>
</dbReference>
<feature type="region of interest" description="Disordered" evidence="1">
    <location>
        <begin position="447"/>
        <end position="472"/>
    </location>
</feature>
<evidence type="ECO:0000313" key="4">
    <source>
        <dbReference type="Proteomes" id="UP000436088"/>
    </source>
</evidence>
<protein>
    <submittedName>
        <fullName evidence="3">Phosphotyrosine protein phosphatases superfamily protein</fullName>
    </submittedName>
</protein>
<feature type="compositionally biased region" description="Polar residues" evidence="1">
    <location>
        <begin position="309"/>
        <end position="326"/>
    </location>
</feature>
<dbReference type="OrthoDB" id="1080706at2759"/>
<evidence type="ECO:0000256" key="1">
    <source>
        <dbReference type="SAM" id="MobiDB-lite"/>
    </source>
</evidence>
<feature type="region of interest" description="Disordered" evidence="1">
    <location>
        <begin position="283"/>
        <end position="334"/>
    </location>
</feature>
<feature type="transmembrane region" description="Helical" evidence="2">
    <location>
        <begin position="36"/>
        <end position="53"/>
    </location>
</feature>
<feature type="compositionally biased region" description="Basic and acidic residues" evidence="1">
    <location>
        <begin position="408"/>
        <end position="426"/>
    </location>
</feature>
<dbReference type="AlphaFoldDB" id="A0A6A2WVE4"/>
<dbReference type="PANTHER" id="PTHR34059:SF6">
    <property type="entry name" value="DUF4408 DOMAIN-CONTAINING PROTEIN"/>
    <property type="match status" value="1"/>
</dbReference>
<name>A0A6A2WVE4_HIBSY</name>
<gene>
    <name evidence="3" type="ORF">F3Y22_tig00112530pilonHSYRG00016</name>
</gene>
<evidence type="ECO:0000256" key="2">
    <source>
        <dbReference type="SAM" id="Phobius"/>
    </source>
</evidence>
<feature type="compositionally biased region" description="Low complexity" evidence="1">
    <location>
        <begin position="283"/>
        <end position="308"/>
    </location>
</feature>
<dbReference type="EMBL" id="VEPZ02001607">
    <property type="protein sequence ID" value="KAE8665623.1"/>
    <property type="molecule type" value="Genomic_DNA"/>
</dbReference>
<reference evidence="3" key="1">
    <citation type="submission" date="2019-09" db="EMBL/GenBank/DDBJ databases">
        <title>Draft genome information of white flower Hibiscus syriacus.</title>
        <authorList>
            <person name="Kim Y.-M."/>
        </authorList>
    </citation>
    <scope>NUCLEOTIDE SEQUENCE [LARGE SCALE GENOMIC DNA]</scope>
    <source>
        <strain evidence="3">YM2019G1</strain>
    </source>
</reference>